<dbReference type="PANTHER" id="PTHR19879">
    <property type="entry name" value="TRANSCRIPTION INITIATION FACTOR TFIID"/>
    <property type="match status" value="1"/>
</dbReference>
<name>A0A840WCZ6_9ACTN</name>
<keyword evidence="3" id="KW-1185">Reference proteome</keyword>
<feature type="repeat" description="WD" evidence="1">
    <location>
        <begin position="121"/>
        <end position="163"/>
    </location>
</feature>
<comment type="caution">
    <text evidence="2">The sequence shown here is derived from an EMBL/GenBank/DDBJ whole genome shotgun (WGS) entry which is preliminary data.</text>
</comment>
<dbReference type="Pfam" id="PF00400">
    <property type="entry name" value="WD40"/>
    <property type="match status" value="1"/>
</dbReference>
<dbReference type="InterPro" id="IPR001680">
    <property type="entry name" value="WD40_rpt"/>
</dbReference>
<dbReference type="InterPro" id="IPR015943">
    <property type="entry name" value="WD40/YVTN_repeat-like_dom_sf"/>
</dbReference>
<dbReference type="PROSITE" id="PS50294">
    <property type="entry name" value="WD_REPEATS_REGION"/>
    <property type="match status" value="1"/>
</dbReference>
<dbReference type="PROSITE" id="PS50082">
    <property type="entry name" value="WD_REPEATS_2"/>
    <property type="match status" value="1"/>
</dbReference>
<keyword evidence="1" id="KW-0853">WD repeat</keyword>
<dbReference type="PANTHER" id="PTHR19879:SF9">
    <property type="entry name" value="TRANSCRIPTION INITIATION FACTOR TFIID SUBUNIT 5"/>
    <property type="match status" value="1"/>
</dbReference>
<accession>A0A840WCZ6</accession>
<organism evidence="2 3">
    <name type="scientific">Nocardiopsis metallicus</name>
    <dbReference type="NCBI Taxonomy" id="179819"/>
    <lineage>
        <taxon>Bacteria</taxon>
        <taxon>Bacillati</taxon>
        <taxon>Actinomycetota</taxon>
        <taxon>Actinomycetes</taxon>
        <taxon>Streptosporangiales</taxon>
        <taxon>Nocardiopsidaceae</taxon>
        <taxon>Nocardiopsis</taxon>
    </lineage>
</organism>
<evidence type="ECO:0000313" key="2">
    <source>
        <dbReference type="EMBL" id="MBB5489617.1"/>
    </source>
</evidence>
<evidence type="ECO:0000256" key="1">
    <source>
        <dbReference type="PROSITE-ProRule" id="PRU00221"/>
    </source>
</evidence>
<dbReference type="InterPro" id="IPR036322">
    <property type="entry name" value="WD40_repeat_dom_sf"/>
</dbReference>
<sequence length="722" mass="78511">MSETRPPRDYSTHIRDCANLVDRLYARGPERVGVELAEHVPGSADPSTGPGALRRLLLTRARLLTHSRNRDEVACTLHRILAFESRAAAWLTGVEESLPPVRLSGRGPDVAPVDGRLLRVLTGQKAPAVSVDWSPDGTYLAAVGSYDATVMIWDSRTGEEHRRLRIPGAALDAVLWSPDGRRLAVLGKSDRFRDVGEHSADDIHGWENRVETVRTLLVYDTETWEEHAATPTAPQFWYGDRPVITWSPDGRVLAVGEDIGVRLWSVDGGEELPWLIPGAAVRQILGLHWHGTAGLIALAKGRDPVPGGNPSVPDSVLVTWSDPTHDPGFHSWARGVPWYLTSGVRWHPEGELACVTSRNGTSVCDPGSGKVLWRSEHGLGEPRTRAVEWSPDGGVLAELQSQEQGWSRIVLWDVGGDGTLTPRGRIECAPEETTALSWSPGGEVIATAGSAGVRLWVPRPGEDDSPGSLLPRLTSPVWSPDGAHVALWSGRRWYVADARDPRNAEAAGDECPFPHDGTEETRELIEAARHEGQDYDPYTSMYGHHAPDAVSPGRGLYALAGGLAPIRIFDLLRGGSRQLSGSKPEGRWVLVRFNPGGDRLVTVQQRTVTFERDGDWVQESVLTLWDVVTGEQRACSRSTADLRRGERTDDPNDLAVGRDHVVWCGRDGVVALHDAHTLEPLSRVRVSGALGQVVFSPDEGAVAVTGNAGVRVFDVVGGVARR</sequence>
<dbReference type="SMART" id="SM00320">
    <property type="entry name" value="WD40"/>
    <property type="match status" value="5"/>
</dbReference>
<reference evidence="2 3" key="1">
    <citation type="submission" date="2020-08" db="EMBL/GenBank/DDBJ databases">
        <title>Sequencing the genomes of 1000 actinobacteria strains.</title>
        <authorList>
            <person name="Klenk H.-P."/>
        </authorList>
    </citation>
    <scope>NUCLEOTIDE SEQUENCE [LARGE SCALE GENOMIC DNA]</scope>
    <source>
        <strain evidence="2 3">DSM 44598</strain>
    </source>
</reference>
<dbReference type="SUPFAM" id="SSF50978">
    <property type="entry name" value="WD40 repeat-like"/>
    <property type="match status" value="1"/>
</dbReference>
<proteinExistence type="predicted"/>
<dbReference type="RefSeq" id="WP_184361948.1">
    <property type="nucleotide sequence ID" value="NZ_BAAAKM010000100.1"/>
</dbReference>
<dbReference type="Gene3D" id="2.130.10.10">
    <property type="entry name" value="YVTN repeat-like/Quinoprotein amine dehydrogenase"/>
    <property type="match status" value="3"/>
</dbReference>
<dbReference type="AlphaFoldDB" id="A0A840WCZ6"/>
<protein>
    <submittedName>
        <fullName evidence="2">WD40 repeat protein</fullName>
    </submittedName>
</protein>
<dbReference type="SUPFAM" id="SSF50969">
    <property type="entry name" value="YVTN repeat-like/Quinoprotein amine dehydrogenase"/>
    <property type="match status" value="1"/>
</dbReference>
<dbReference type="Proteomes" id="UP000579647">
    <property type="component" value="Unassembled WGS sequence"/>
</dbReference>
<gene>
    <name evidence="2" type="ORF">HNR07_000754</name>
</gene>
<dbReference type="EMBL" id="JACHDO010000001">
    <property type="protein sequence ID" value="MBB5489617.1"/>
    <property type="molecule type" value="Genomic_DNA"/>
</dbReference>
<dbReference type="InterPro" id="IPR011044">
    <property type="entry name" value="Quino_amine_DH_bsu"/>
</dbReference>
<evidence type="ECO:0000313" key="3">
    <source>
        <dbReference type="Proteomes" id="UP000579647"/>
    </source>
</evidence>